<feature type="transmembrane region" description="Helical" evidence="6">
    <location>
        <begin position="368"/>
        <end position="387"/>
    </location>
</feature>
<evidence type="ECO:0000256" key="2">
    <source>
        <dbReference type="ARBA" id="ARBA00022475"/>
    </source>
</evidence>
<dbReference type="EMBL" id="JAROCB010000002">
    <property type="protein sequence ID" value="MDN4596689.1"/>
    <property type="molecule type" value="Genomic_DNA"/>
</dbReference>
<feature type="transmembrane region" description="Helical" evidence="6">
    <location>
        <begin position="267"/>
        <end position="289"/>
    </location>
</feature>
<proteinExistence type="predicted"/>
<keyword evidence="4 6" id="KW-1133">Transmembrane helix</keyword>
<dbReference type="RefSeq" id="WP_301217020.1">
    <property type="nucleotide sequence ID" value="NZ_JAROCB010000002.1"/>
</dbReference>
<dbReference type="InterPro" id="IPR050367">
    <property type="entry name" value="APC_superfamily"/>
</dbReference>
<keyword evidence="3 6" id="KW-0812">Transmembrane</keyword>
<dbReference type="PIRSF" id="PIRSF006060">
    <property type="entry name" value="AA_transporter"/>
    <property type="match status" value="1"/>
</dbReference>
<accession>A0ABT8IV52</accession>
<evidence type="ECO:0000256" key="3">
    <source>
        <dbReference type="ARBA" id="ARBA00022692"/>
    </source>
</evidence>
<evidence type="ECO:0000256" key="5">
    <source>
        <dbReference type="ARBA" id="ARBA00023136"/>
    </source>
</evidence>
<dbReference type="PANTHER" id="PTHR42770">
    <property type="entry name" value="AMINO ACID TRANSPORTER-RELATED"/>
    <property type="match status" value="1"/>
</dbReference>
<feature type="transmembrane region" description="Helical" evidence="6">
    <location>
        <begin position="81"/>
        <end position="101"/>
    </location>
</feature>
<evidence type="ECO:0000313" key="8">
    <source>
        <dbReference type="Proteomes" id="UP001174210"/>
    </source>
</evidence>
<name>A0ABT8IV52_9MICO</name>
<feature type="transmembrane region" description="Helical" evidence="6">
    <location>
        <begin position="122"/>
        <end position="149"/>
    </location>
</feature>
<feature type="transmembrane region" description="Helical" evidence="6">
    <location>
        <begin position="473"/>
        <end position="491"/>
    </location>
</feature>
<feature type="transmembrane region" description="Helical" evidence="6">
    <location>
        <begin position="309"/>
        <end position="336"/>
    </location>
</feature>
<evidence type="ECO:0000313" key="7">
    <source>
        <dbReference type="EMBL" id="MDN4596689.1"/>
    </source>
</evidence>
<feature type="transmembrane region" description="Helical" evidence="6">
    <location>
        <begin position="226"/>
        <end position="246"/>
    </location>
</feature>
<gene>
    <name evidence="7" type="ORF">P5G59_06030</name>
</gene>
<organism evidence="7 8">
    <name type="scientific">Leifsonia virtsii</name>
    <dbReference type="NCBI Taxonomy" id="3035915"/>
    <lineage>
        <taxon>Bacteria</taxon>
        <taxon>Bacillati</taxon>
        <taxon>Actinomycetota</taxon>
        <taxon>Actinomycetes</taxon>
        <taxon>Micrococcales</taxon>
        <taxon>Microbacteriaceae</taxon>
        <taxon>Leifsonia</taxon>
    </lineage>
</organism>
<feature type="transmembrane region" description="Helical" evidence="6">
    <location>
        <begin position="187"/>
        <end position="206"/>
    </location>
</feature>
<dbReference type="Pfam" id="PF13520">
    <property type="entry name" value="AA_permease_2"/>
    <property type="match status" value="1"/>
</dbReference>
<comment type="subcellular location">
    <subcellularLocation>
        <location evidence="1">Cell membrane</location>
        <topology evidence="1">Multi-pass membrane protein</topology>
    </subcellularLocation>
</comment>
<evidence type="ECO:0000256" key="1">
    <source>
        <dbReference type="ARBA" id="ARBA00004651"/>
    </source>
</evidence>
<feature type="transmembrane region" description="Helical" evidence="6">
    <location>
        <begin position="161"/>
        <end position="180"/>
    </location>
</feature>
<feature type="transmembrane region" description="Helical" evidence="6">
    <location>
        <begin position="435"/>
        <end position="461"/>
    </location>
</feature>
<evidence type="ECO:0000256" key="6">
    <source>
        <dbReference type="SAM" id="Phobius"/>
    </source>
</evidence>
<sequence>MLQLDPGRPTDAVSTERRYLEMATNTTRKRGTAEASTGLLKGSIRFLTIVLMVTAAAAPLVVVSTYIPISYAYGSGFSTALTYAAATIILLVFSVGFAQMAKRITASGAFYNFTTQGLGKPVGLGAGWTIMVAYSMIVPAISGGLGFYLSSLLDKYLGWSVPWWICSIVGVALMWLLSYFKVTMAGRVLGVALGLEIIIIFIVALLTVVKGGSEGQMPEAFNPATFVAAPAIGIGLFFAFWSWIGFETTAIYGEETSDPKRAVPRATYIAVITLGVFYTFVAYAGIVGFGKDTVKQAQELGANYFFEMAGRFAGLFFQDVLDFLVVTSFFACAFAFHNNASRYLFSMGRDHILPASLGRTHPVHRSPYVANAVQGIVAIVVIALFALAGADPLLQLGGWLPIFCTAGVVFVQLLVSIAVIRYFNRVGRSGPGEVWKTLIAPVIGVLAQAGVLVLLIIYIPFLAGADVLVVNLIPLYVALIGIAGVAFALYLRRRSPERYARIGKIYDEEEQPDALAVPLVERDPEPTA</sequence>
<protein>
    <submittedName>
        <fullName evidence="7">APC family permease</fullName>
    </submittedName>
</protein>
<feature type="transmembrane region" description="Helical" evidence="6">
    <location>
        <begin position="46"/>
        <end position="69"/>
    </location>
</feature>
<dbReference type="Gene3D" id="1.20.1740.10">
    <property type="entry name" value="Amino acid/polyamine transporter I"/>
    <property type="match status" value="1"/>
</dbReference>
<dbReference type="Proteomes" id="UP001174210">
    <property type="component" value="Unassembled WGS sequence"/>
</dbReference>
<reference evidence="7" key="1">
    <citation type="submission" date="2023-03" db="EMBL/GenBank/DDBJ databases">
        <title>MT1 and MT2 Draft Genomes of Novel Species.</title>
        <authorList>
            <person name="Venkateswaran K."/>
        </authorList>
    </citation>
    <scope>NUCLEOTIDE SEQUENCE</scope>
    <source>
        <strain evidence="7">F6_8S_P_1A</strain>
    </source>
</reference>
<keyword evidence="8" id="KW-1185">Reference proteome</keyword>
<feature type="transmembrane region" description="Helical" evidence="6">
    <location>
        <begin position="399"/>
        <end position="423"/>
    </location>
</feature>
<keyword evidence="2" id="KW-1003">Cell membrane</keyword>
<keyword evidence="5 6" id="KW-0472">Membrane</keyword>
<dbReference type="InterPro" id="IPR002293">
    <property type="entry name" value="AA/rel_permease1"/>
</dbReference>
<evidence type="ECO:0000256" key="4">
    <source>
        <dbReference type="ARBA" id="ARBA00022989"/>
    </source>
</evidence>
<dbReference type="PANTHER" id="PTHR42770:SF16">
    <property type="entry name" value="AMINO ACID PERMEASE"/>
    <property type="match status" value="1"/>
</dbReference>
<comment type="caution">
    <text evidence="7">The sequence shown here is derived from an EMBL/GenBank/DDBJ whole genome shotgun (WGS) entry which is preliminary data.</text>
</comment>